<accession>A0ACD5BGS4</accession>
<keyword evidence="2" id="KW-1185">Reference proteome</keyword>
<protein>
    <submittedName>
        <fullName evidence="1">Uncharacterized protein</fullName>
    </submittedName>
</protein>
<evidence type="ECO:0000313" key="2">
    <source>
        <dbReference type="Proteomes" id="UP001456344"/>
    </source>
</evidence>
<dbReference type="Proteomes" id="UP001456344">
    <property type="component" value="Chromosome"/>
</dbReference>
<sequence>MADNGTATKQGARTATVNLPFVTAQFRAPELHMPRAHIPNRQEIGSALRVVGSYLPSPKQTVYYGGLALMAAAELIEWPVAAAVAIGTAVAGGGEKPPNRDEKPASGRAARPSERGAKR</sequence>
<proteinExistence type="predicted"/>
<name>A0ACD5BGS4_9PSEU</name>
<reference evidence="1" key="1">
    <citation type="submission" date="2023-10" db="EMBL/GenBank/DDBJ databases">
        <title>Whole genome sequencing of actinobacterial strain Amycolatopsis sp. (BCA-696) identifies the underlying plant growth-promoting genes.</title>
        <authorList>
            <person name="Gandham P."/>
            <person name="Vadla N."/>
            <person name="Saji A."/>
            <person name="Srinivas V."/>
            <person name="Ruperao P."/>
            <person name="Selvanayagam S."/>
            <person name="Saxena R.K."/>
            <person name="Rathore A."/>
            <person name="Gopalakrishnan S."/>
            <person name="Thakur V."/>
        </authorList>
    </citation>
    <scope>NUCLEOTIDE SEQUENCE</scope>
    <source>
        <strain evidence="1">BCA-696</strain>
    </source>
</reference>
<organism evidence="1 2">
    <name type="scientific">Amycolatopsis coloradensis</name>
    <dbReference type="NCBI Taxonomy" id="76021"/>
    <lineage>
        <taxon>Bacteria</taxon>
        <taxon>Bacillati</taxon>
        <taxon>Actinomycetota</taxon>
        <taxon>Actinomycetes</taxon>
        <taxon>Pseudonocardiales</taxon>
        <taxon>Pseudonocardiaceae</taxon>
        <taxon>Amycolatopsis</taxon>
    </lineage>
</organism>
<gene>
    <name evidence="1" type="ORF">LCL61_23840</name>
</gene>
<dbReference type="EMBL" id="CP150484">
    <property type="protein sequence ID" value="WYW18581.1"/>
    <property type="molecule type" value="Genomic_DNA"/>
</dbReference>
<evidence type="ECO:0000313" key="1">
    <source>
        <dbReference type="EMBL" id="WYW18581.1"/>
    </source>
</evidence>